<proteinExistence type="predicted"/>
<evidence type="ECO:0000313" key="3">
    <source>
        <dbReference type="Proteomes" id="UP000186456"/>
    </source>
</evidence>
<evidence type="ECO:0000256" key="1">
    <source>
        <dbReference type="SAM" id="MobiDB-lite"/>
    </source>
</evidence>
<dbReference type="EMBL" id="FNJN01000003">
    <property type="protein sequence ID" value="SDO96105.1"/>
    <property type="molecule type" value="Genomic_DNA"/>
</dbReference>
<accession>A0A1H0NUH1</accession>
<feature type="compositionally biased region" description="Basic and acidic residues" evidence="1">
    <location>
        <begin position="45"/>
        <end position="61"/>
    </location>
</feature>
<sequence>MSDDDKKYWYNLETGKVEQGYESPAVDRAGPFDTAEEAANAPQLMKERSKQWAEEDARDDWGSGSTR</sequence>
<dbReference type="Proteomes" id="UP000186456">
    <property type="component" value="Unassembled WGS sequence"/>
</dbReference>
<reference evidence="2 3" key="1">
    <citation type="submission" date="2016-10" db="EMBL/GenBank/DDBJ databases">
        <authorList>
            <person name="de Groot N.N."/>
        </authorList>
    </citation>
    <scope>NUCLEOTIDE SEQUENCE [LARGE SCALE GENOMIC DNA]</scope>
    <source>
        <strain evidence="2 3">StLB037</strain>
    </source>
</reference>
<name>A0A1H0NUH1_MICTS</name>
<evidence type="ECO:0008006" key="4">
    <source>
        <dbReference type="Google" id="ProtNLM"/>
    </source>
</evidence>
<protein>
    <recommendedName>
        <fullName evidence="4">Methionine aminopeptidase</fullName>
    </recommendedName>
</protein>
<feature type="region of interest" description="Disordered" evidence="1">
    <location>
        <begin position="24"/>
        <end position="67"/>
    </location>
</feature>
<dbReference type="RefSeq" id="WP_056231480.1">
    <property type="nucleotide sequence ID" value="NZ_FNJN01000003.1"/>
</dbReference>
<evidence type="ECO:0000313" key="2">
    <source>
        <dbReference type="EMBL" id="SDO96105.1"/>
    </source>
</evidence>
<dbReference type="AlphaFoldDB" id="A0A1H0NUH1"/>
<organism evidence="2 3">
    <name type="scientific">Microbacterium testaceum (strain StLB037)</name>
    <dbReference type="NCBI Taxonomy" id="979556"/>
    <lineage>
        <taxon>Bacteria</taxon>
        <taxon>Bacillati</taxon>
        <taxon>Actinomycetota</taxon>
        <taxon>Actinomycetes</taxon>
        <taxon>Micrococcales</taxon>
        <taxon>Microbacteriaceae</taxon>
        <taxon>Microbacterium</taxon>
    </lineage>
</organism>
<gene>
    <name evidence="2" type="ORF">SAMN04487788_1541</name>
</gene>